<gene>
    <name evidence="3" type="ORF">DFP95_101710</name>
</gene>
<dbReference type="Pfam" id="PF10400">
    <property type="entry name" value="Vir_act_alpha_C"/>
    <property type="match status" value="1"/>
</dbReference>
<keyword evidence="4" id="KW-1185">Reference proteome</keyword>
<sequence length="178" mass="20739">MNSQDVILGMLMRRSMTGYEIKQLLENLFSYFYSSSYGTIYPMLNKMEKDGLLTKENVVQDGKPNKNVYTLTDQGKEQFNSYMYSPLELDSVKSDLLVRLFFGKYVGTDRVIAWLKQVQTEGLKQLQALNERYSMHKHEMHPTQVICIQLGIKSYEAKLEAIAEGLERMEQLDQEERI</sequence>
<evidence type="ECO:0000313" key="4">
    <source>
        <dbReference type="Proteomes" id="UP000256869"/>
    </source>
</evidence>
<dbReference type="Pfam" id="PF03551">
    <property type="entry name" value="PadR"/>
    <property type="match status" value="1"/>
</dbReference>
<accession>A0A3D9IWT6</accession>
<feature type="domain" description="Transcription regulator PadR N-terminal" evidence="1">
    <location>
        <begin position="7"/>
        <end position="79"/>
    </location>
</feature>
<dbReference type="Gene3D" id="1.10.10.10">
    <property type="entry name" value="Winged helix-like DNA-binding domain superfamily/Winged helix DNA-binding domain"/>
    <property type="match status" value="1"/>
</dbReference>
<dbReference type="PANTHER" id="PTHR43252">
    <property type="entry name" value="TRANSCRIPTIONAL REGULATOR YQJI"/>
    <property type="match status" value="1"/>
</dbReference>
<reference evidence="3 4" key="1">
    <citation type="submission" date="2018-07" db="EMBL/GenBank/DDBJ databases">
        <title>Genomic Encyclopedia of Type Strains, Phase III (KMG-III): the genomes of soil and plant-associated and newly described type strains.</title>
        <authorList>
            <person name="Whitman W."/>
        </authorList>
    </citation>
    <scope>NUCLEOTIDE SEQUENCE [LARGE SCALE GENOMIC DNA]</scope>
    <source>
        <strain evidence="3 4">CECT 8236</strain>
    </source>
</reference>
<comment type="caution">
    <text evidence="3">The sequence shown here is derived from an EMBL/GenBank/DDBJ whole genome shotgun (WGS) entry which is preliminary data.</text>
</comment>
<dbReference type="SUPFAM" id="SSF46785">
    <property type="entry name" value="Winged helix' DNA-binding domain"/>
    <property type="match status" value="1"/>
</dbReference>
<dbReference type="EMBL" id="QRDY01000001">
    <property type="protein sequence ID" value="RED66212.1"/>
    <property type="molecule type" value="Genomic_DNA"/>
</dbReference>
<evidence type="ECO:0000259" key="1">
    <source>
        <dbReference type="Pfam" id="PF03551"/>
    </source>
</evidence>
<protein>
    <submittedName>
        <fullName evidence="3">PadR family transcriptional regulator</fullName>
    </submittedName>
</protein>
<dbReference type="Proteomes" id="UP000256869">
    <property type="component" value="Unassembled WGS sequence"/>
</dbReference>
<dbReference type="InterPro" id="IPR036390">
    <property type="entry name" value="WH_DNA-bd_sf"/>
</dbReference>
<proteinExistence type="predicted"/>
<organism evidence="3 4">
    <name type="scientific">Cohnella lupini</name>
    <dbReference type="NCBI Taxonomy" id="1294267"/>
    <lineage>
        <taxon>Bacteria</taxon>
        <taxon>Bacillati</taxon>
        <taxon>Bacillota</taxon>
        <taxon>Bacilli</taxon>
        <taxon>Bacillales</taxon>
        <taxon>Paenibacillaceae</taxon>
        <taxon>Cohnella</taxon>
    </lineage>
</organism>
<evidence type="ECO:0000259" key="2">
    <source>
        <dbReference type="Pfam" id="PF10400"/>
    </source>
</evidence>
<evidence type="ECO:0000313" key="3">
    <source>
        <dbReference type="EMBL" id="RED66212.1"/>
    </source>
</evidence>
<dbReference type="OrthoDB" id="9783723at2"/>
<feature type="domain" description="Transcription regulator PadR C-terminal" evidence="2">
    <location>
        <begin position="92"/>
        <end position="160"/>
    </location>
</feature>
<dbReference type="InterPro" id="IPR036388">
    <property type="entry name" value="WH-like_DNA-bd_sf"/>
</dbReference>
<dbReference type="AlphaFoldDB" id="A0A3D9IWT6"/>
<dbReference type="Gene3D" id="6.10.140.1570">
    <property type="match status" value="1"/>
</dbReference>
<name>A0A3D9IWT6_9BACL</name>
<dbReference type="InterPro" id="IPR018309">
    <property type="entry name" value="Tscrpt_reg_PadR_C"/>
</dbReference>
<dbReference type="PANTHER" id="PTHR43252:SF6">
    <property type="entry name" value="NEGATIVE TRANSCRIPTION REGULATOR PADR"/>
    <property type="match status" value="1"/>
</dbReference>
<dbReference type="InterPro" id="IPR005149">
    <property type="entry name" value="Tscrpt_reg_PadR_N"/>
</dbReference>
<dbReference type="RefSeq" id="WP_115991150.1">
    <property type="nucleotide sequence ID" value="NZ_QRDY01000001.1"/>
</dbReference>